<comment type="similarity">
    <text evidence="1">Belongs to the nitroreductase family.</text>
</comment>
<dbReference type="Pfam" id="PF00881">
    <property type="entry name" value="Nitroreductase"/>
    <property type="match status" value="1"/>
</dbReference>
<dbReference type="EMBL" id="OGVC01000040">
    <property type="protein sequence ID" value="SPC39591.1"/>
    <property type="molecule type" value="Genomic_DNA"/>
</dbReference>
<accession>A0A2N9DXR5</accession>
<evidence type="ECO:0000313" key="4">
    <source>
        <dbReference type="EMBL" id="SPC39591.1"/>
    </source>
</evidence>
<evidence type="ECO:0000256" key="1">
    <source>
        <dbReference type="ARBA" id="ARBA00007118"/>
    </source>
</evidence>
<reference evidence="4" key="1">
    <citation type="submission" date="2018-01" db="EMBL/GenBank/DDBJ databases">
        <authorList>
            <person name="Chaillou S."/>
        </authorList>
    </citation>
    <scope>NUCLEOTIDE SEQUENCE [LARGE SCALE GENOMIC DNA]</scope>
    <source>
        <strain evidence="4">MFPC41A2801</strain>
    </source>
</reference>
<dbReference type="Proteomes" id="UP000238739">
    <property type="component" value="Unassembled WGS sequence"/>
</dbReference>
<proteinExistence type="inferred from homology"/>
<evidence type="ECO:0000313" key="5">
    <source>
        <dbReference type="Proteomes" id="UP000238739"/>
    </source>
</evidence>
<dbReference type="CDD" id="cd02137">
    <property type="entry name" value="MhqN-like"/>
    <property type="match status" value="1"/>
</dbReference>
<evidence type="ECO:0000256" key="2">
    <source>
        <dbReference type="ARBA" id="ARBA00023002"/>
    </source>
</evidence>
<dbReference type="PANTHER" id="PTHR43673">
    <property type="entry name" value="NAD(P)H NITROREDUCTASE YDGI-RELATED"/>
    <property type="match status" value="1"/>
</dbReference>
<dbReference type="InterPro" id="IPR029479">
    <property type="entry name" value="Nitroreductase"/>
</dbReference>
<dbReference type="RefSeq" id="WP_199190584.1">
    <property type="nucleotide sequence ID" value="NZ_LT984417.1"/>
</dbReference>
<protein>
    <submittedName>
        <fullName evidence="4">NAD(P)H nitroreductase YdgI</fullName>
        <ecNumber evidence="4">1.-.-.-</ecNumber>
    </submittedName>
</protein>
<dbReference type="InterPro" id="IPR000415">
    <property type="entry name" value="Nitroreductase-like"/>
</dbReference>
<dbReference type="AlphaFoldDB" id="A0A2N9DXR5"/>
<evidence type="ECO:0000259" key="3">
    <source>
        <dbReference type="Pfam" id="PF00881"/>
    </source>
</evidence>
<dbReference type="SUPFAM" id="SSF55469">
    <property type="entry name" value="FMN-dependent nitroreductase-like"/>
    <property type="match status" value="1"/>
</dbReference>
<feature type="domain" description="Nitroreductase" evidence="3">
    <location>
        <begin position="15"/>
        <end position="192"/>
    </location>
</feature>
<dbReference type="Gene3D" id="3.40.109.10">
    <property type="entry name" value="NADH Oxidase"/>
    <property type="match status" value="1"/>
</dbReference>
<keyword evidence="2 4" id="KW-0560">Oxidoreductase</keyword>
<comment type="caution">
    <text evidence="4">The sequence shown here is derived from an EMBL/GenBank/DDBJ whole genome shotgun (WGS) entry which is preliminary data.</text>
</comment>
<dbReference type="GO" id="GO:0016491">
    <property type="term" value="F:oxidoreductase activity"/>
    <property type="evidence" value="ECO:0007669"/>
    <property type="project" value="UniProtKB-KW"/>
</dbReference>
<dbReference type="PANTHER" id="PTHR43673:SF10">
    <property type="entry name" value="NADH DEHYDROGENASE_NAD(P)H NITROREDUCTASE XCC3605-RELATED"/>
    <property type="match status" value="1"/>
</dbReference>
<name>A0A2N9DXR5_9LACO</name>
<organism evidence="4 5">
    <name type="scientific">Latilactobacillus fuchuensis</name>
    <dbReference type="NCBI Taxonomy" id="164393"/>
    <lineage>
        <taxon>Bacteria</taxon>
        <taxon>Bacillati</taxon>
        <taxon>Bacillota</taxon>
        <taxon>Bacilli</taxon>
        <taxon>Lactobacillales</taxon>
        <taxon>Lactobacillaceae</taxon>
        <taxon>Latilactobacillus</taxon>
    </lineage>
</organism>
<dbReference type="EC" id="1.-.-.-" evidence="4"/>
<gene>
    <name evidence="4" type="primary">ydgI</name>
    <name evidence="4" type="ORF">LFUMFP_450017</name>
</gene>
<keyword evidence="5" id="KW-1185">Reference proteome</keyword>
<sequence length="214" mass="24183">MSELINNDFSKIMFDRHSVRQFDPSIKIPRDELQTMIEQAATAPSACNLQSWHFVVIDTPEGKSKLKEAAMKFNYPQIDSSSAVIFLAGDTKSHEVYRDVWQKVYAAGKIDKAKLDTILNTFLPLYEKATPEFLTLDATIDCSMVGMQLLLIARAHGYEANPWSGFNFKTIIPTLGLDEKRFVPVMAISLGKPATDQPVLKTDRYNTPMLTEFR</sequence>